<accession>A0ACD1A698</accession>
<gene>
    <name evidence="1" type="ORF">FRZ06_00275</name>
</gene>
<evidence type="ECO:0000313" key="2">
    <source>
        <dbReference type="Proteomes" id="UP000594014"/>
    </source>
</evidence>
<keyword evidence="2" id="KW-1185">Reference proteome</keyword>
<proteinExistence type="predicted"/>
<evidence type="ECO:0000313" key="1">
    <source>
        <dbReference type="EMBL" id="QOX61899.1"/>
    </source>
</evidence>
<reference evidence="1" key="1">
    <citation type="submission" date="2019-08" db="EMBL/GenBank/DDBJ databases">
        <title>Genome sequence of Clostridiales bacterium MT110.</title>
        <authorList>
            <person name="Cao J."/>
        </authorList>
    </citation>
    <scope>NUCLEOTIDE SEQUENCE</scope>
    <source>
        <strain evidence="1">MT110</strain>
    </source>
</reference>
<dbReference type="Proteomes" id="UP000594014">
    <property type="component" value="Chromosome"/>
</dbReference>
<dbReference type="EMBL" id="CP042469">
    <property type="protein sequence ID" value="QOX61899.1"/>
    <property type="molecule type" value="Genomic_DNA"/>
</dbReference>
<name>A0ACD1A698_9FIRM</name>
<sequence>MIELSNSKEHYLRAIYKLSAKEGCARITDIAIELGVTKASTCRAVKELEEMMLVCKDSVHRVYLTEKGKNTVIPIVKNYEKLKNFFVSTLGVNELEAGILACALEHVIDIERYIF</sequence>
<organism evidence="1 2">
    <name type="scientific">Anoxybacterium hadale</name>
    <dbReference type="NCBI Taxonomy" id="3408580"/>
    <lineage>
        <taxon>Bacteria</taxon>
        <taxon>Bacillati</taxon>
        <taxon>Bacillota</taxon>
        <taxon>Clostridia</taxon>
        <taxon>Peptostreptococcales</taxon>
        <taxon>Anaerovoracaceae</taxon>
        <taxon>Anoxybacterium</taxon>
    </lineage>
</organism>
<protein>
    <submittedName>
        <fullName evidence="1">Metal-dependent transcriptional regulator</fullName>
    </submittedName>
</protein>